<evidence type="ECO:0000313" key="1">
    <source>
        <dbReference type="EMBL" id="CAL1359783.1"/>
    </source>
</evidence>
<keyword evidence="2" id="KW-1185">Reference proteome</keyword>
<dbReference type="AlphaFoldDB" id="A0AAV2CVC1"/>
<proteinExistence type="predicted"/>
<protein>
    <submittedName>
        <fullName evidence="1">Uncharacterized protein</fullName>
    </submittedName>
</protein>
<evidence type="ECO:0000313" key="2">
    <source>
        <dbReference type="Proteomes" id="UP001497516"/>
    </source>
</evidence>
<accession>A0AAV2CVC1</accession>
<organism evidence="1 2">
    <name type="scientific">Linum trigynum</name>
    <dbReference type="NCBI Taxonomy" id="586398"/>
    <lineage>
        <taxon>Eukaryota</taxon>
        <taxon>Viridiplantae</taxon>
        <taxon>Streptophyta</taxon>
        <taxon>Embryophyta</taxon>
        <taxon>Tracheophyta</taxon>
        <taxon>Spermatophyta</taxon>
        <taxon>Magnoliopsida</taxon>
        <taxon>eudicotyledons</taxon>
        <taxon>Gunneridae</taxon>
        <taxon>Pentapetalae</taxon>
        <taxon>rosids</taxon>
        <taxon>fabids</taxon>
        <taxon>Malpighiales</taxon>
        <taxon>Linaceae</taxon>
        <taxon>Linum</taxon>
    </lineage>
</organism>
<name>A0AAV2CVC1_9ROSI</name>
<reference evidence="1 2" key="1">
    <citation type="submission" date="2024-04" db="EMBL/GenBank/DDBJ databases">
        <authorList>
            <person name="Fracassetti M."/>
        </authorList>
    </citation>
    <scope>NUCLEOTIDE SEQUENCE [LARGE SCALE GENOMIC DNA]</scope>
</reference>
<dbReference type="EMBL" id="OZ034814">
    <property type="protein sequence ID" value="CAL1359783.1"/>
    <property type="molecule type" value="Genomic_DNA"/>
</dbReference>
<dbReference type="Proteomes" id="UP001497516">
    <property type="component" value="Chromosome 10"/>
</dbReference>
<gene>
    <name evidence="1" type="ORF">LTRI10_LOCUS7252</name>
</gene>
<sequence>MIENRRSALLPEEMRLGKRTGVSSRRRTSRRLVPEGYGHRQCINVIFHRSCQRRNRVLQLLVLRVDLNTYLRHLRFEIHNTRSVRRHGQREGSDTTL</sequence>